<evidence type="ECO:0000256" key="1">
    <source>
        <dbReference type="ARBA" id="ARBA00022741"/>
    </source>
</evidence>
<dbReference type="InterPro" id="IPR044742">
    <property type="entry name" value="DEAD/DEAH_RhlB"/>
</dbReference>
<feature type="compositionally biased region" description="Low complexity" evidence="7">
    <location>
        <begin position="435"/>
        <end position="448"/>
    </location>
</feature>
<feature type="region of interest" description="Disordered" evidence="7">
    <location>
        <begin position="393"/>
        <end position="476"/>
    </location>
</feature>
<dbReference type="GO" id="GO:0005829">
    <property type="term" value="C:cytosol"/>
    <property type="evidence" value="ECO:0007669"/>
    <property type="project" value="TreeGrafter"/>
</dbReference>
<dbReference type="CDD" id="cd18787">
    <property type="entry name" value="SF2_C_DEAD"/>
    <property type="match status" value="1"/>
</dbReference>
<dbReference type="InterPro" id="IPR027417">
    <property type="entry name" value="P-loop_NTPase"/>
</dbReference>
<dbReference type="SUPFAM" id="SSF52540">
    <property type="entry name" value="P-loop containing nucleoside triphosphate hydrolases"/>
    <property type="match status" value="1"/>
</dbReference>
<dbReference type="EC" id="3.6.4.13" evidence="11"/>
<feature type="domain" description="DEAD-box RNA helicase Q" evidence="10">
    <location>
        <begin position="1"/>
        <end position="29"/>
    </location>
</feature>
<keyword evidence="4" id="KW-0067">ATP-binding</keyword>
<comment type="caution">
    <text evidence="11">The sequence shown here is derived from an EMBL/GenBank/DDBJ whole genome shotgun (WGS) entry which is preliminary data.</text>
</comment>
<feature type="compositionally biased region" description="Basic residues" evidence="7">
    <location>
        <begin position="458"/>
        <end position="468"/>
    </location>
</feature>
<keyword evidence="2 11" id="KW-0378">Hydrolase</keyword>
<sequence length="476" mass="51163">MNFSELKLHPALARAVTELGFDQPTPIQAQAIPLALAGRDLLACAATGSGKTAGFGLPLLQRLLDGPRGKTRALIVTPTRELALQVEAHLQALAKHTPLKVASILGGVNAKPQERALRTGVDIIVATPGRLLDHMSQPYGRLEAVEMVVLDEADQMLDMGFLPDVRRILRALPARQQTLMFSATMPAPIGKLAGEMLRSPATVGVERKAAPAQGIAQTAFPVAQEAKSRLLSELLRREGIASAIVFTRTKHRANRLAEFLTKQGVTAERIHGNRSQAQRVAALEGFKSGKYQVLVATDIAARGIDISALGHVVNFDVPAVPEDYIHRVGRTARAGATGEAFTFVAPDEEGLMRAIERAVGKPVARRRLEDFDYNAAAERLEVPLQERLAAVRAERQKARERREAKESRTQGGQGSTAAQGRPQAASSAQPQRSRPVAAQNARPAHAAPSGSGEGNGAAKRRRRRRRSGSKPAQDSN</sequence>
<dbReference type="CDD" id="cd00268">
    <property type="entry name" value="DEADc"/>
    <property type="match status" value="1"/>
</dbReference>
<gene>
    <name evidence="11" type="ORF">HNR42_002076</name>
</gene>
<name>A0A841HYL6_9DEIO</name>
<evidence type="ECO:0000256" key="7">
    <source>
        <dbReference type="SAM" id="MobiDB-lite"/>
    </source>
</evidence>
<evidence type="ECO:0000256" key="6">
    <source>
        <dbReference type="PROSITE-ProRule" id="PRU00552"/>
    </source>
</evidence>
<evidence type="ECO:0000256" key="5">
    <source>
        <dbReference type="ARBA" id="ARBA00038437"/>
    </source>
</evidence>
<evidence type="ECO:0000259" key="9">
    <source>
        <dbReference type="PROSITE" id="PS51194"/>
    </source>
</evidence>
<dbReference type="PROSITE" id="PS51192">
    <property type="entry name" value="HELICASE_ATP_BIND_1"/>
    <property type="match status" value="1"/>
</dbReference>
<evidence type="ECO:0000256" key="4">
    <source>
        <dbReference type="ARBA" id="ARBA00022840"/>
    </source>
</evidence>
<dbReference type="PANTHER" id="PTHR47959">
    <property type="entry name" value="ATP-DEPENDENT RNA HELICASE RHLE-RELATED"/>
    <property type="match status" value="1"/>
</dbReference>
<keyword evidence="12" id="KW-1185">Reference proteome</keyword>
<evidence type="ECO:0000313" key="11">
    <source>
        <dbReference type="EMBL" id="MBB6098641.1"/>
    </source>
</evidence>
<keyword evidence="3 11" id="KW-0347">Helicase</keyword>
<keyword evidence="1" id="KW-0547">Nucleotide-binding</keyword>
<dbReference type="Pfam" id="PF00270">
    <property type="entry name" value="DEAD"/>
    <property type="match status" value="1"/>
</dbReference>
<comment type="similarity">
    <text evidence="5">Belongs to the DEAD box helicase family.</text>
</comment>
<dbReference type="GO" id="GO:0003724">
    <property type="term" value="F:RNA helicase activity"/>
    <property type="evidence" value="ECO:0007669"/>
    <property type="project" value="UniProtKB-EC"/>
</dbReference>
<dbReference type="Gene3D" id="3.40.50.300">
    <property type="entry name" value="P-loop containing nucleotide triphosphate hydrolases"/>
    <property type="match status" value="2"/>
</dbReference>
<dbReference type="SMART" id="SM00487">
    <property type="entry name" value="DEXDc"/>
    <property type="match status" value="1"/>
</dbReference>
<evidence type="ECO:0000256" key="2">
    <source>
        <dbReference type="ARBA" id="ARBA00022801"/>
    </source>
</evidence>
<dbReference type="PANTHER" id="PTHR47959:SF13">
    <property type="entry name" value="ATP-DEPENDENT RNA HELICASE RHLE"/>
    <property type="match status" value="1"/>
</dbReference>
<organism evidence="11 12">
    <name type="scientific">Deinobacterium chartae</name>
    <dbReference type="NCBI Taxonomy" id="521158"/>
    <lineage>
        <taxon>Bacteria</taxon>
        <taxon>Thermotogati</taxon>
        <taxon>Deinococcota</taxon>
        <taxon>Deinococci</taxon>
        <taxon>Deinococcales</taxon>
        <taxon>Deinococcaceae</taxon>
        <taxon>Deinobacterium</taxon>
    </lineage>
</organism>
<evidence type="ECO:0000313" key="12">
    <source>
        <dbReference type="Proteomes" id="UP000569951"/>
    </source>
</evidence>
<dbReference type="GO" id="GO:0016787">
    <property type="term" value="F:hydrolase activity"/>
    <property type="evidence" value="ECO:0007669"/>
    <property type="project" value="UniProtKB-KW"/>
</dbReference>
<dbReference type="PROSITE" id="PS51194">
    <property type="entry name" value="HELICASE_CTER"/>
    <property type="match status" value="1"/>
</dbReference>
<dbReference type="InterPro" id="IPR014001">
    <property type="entry name" value="Helicase_ATP-bd"/>
</dbReference>
<reference evidence="11 12" key="1">
    <citation type="submission" date="2020-08" db="EMBL/GenBank/DDBJ databases">
        <title>Genomic Encyclopedia of Type Strains, Phase IV (KMG-IV): sequencing the most valuable type-strain genomes for metagenomic binning, comparative biology and taxonomic classification.</title>
        <authorList>
            <person name="Goeker M."/>
        </authorList>
    </citation>
    <scope>NUCLEOTIDE SEQUENCE [LARGE SCALE GENOMIC DNA]</scope>
    <source>
        <strain evidence="11 12">DSM 21458</strain>
    </source>
</reference>
<dbReference type="GO" id="GO:0005524">
    <property type="term" value="F:ATP binding"/>
    <property type="evidence" value="ECO:0007669"/>
    <property type="project" value="UniProtKB-KW"/>
</dbReference>
<dbReference type="InterPro" id="IPR001650">
    <property type="entry name" value="Helicase_C-like"/>
</dbReference>
<dbReference type="Pfam" id="PF00271">
    <property type="entry name" value="Helicase_C"/>
    <property type="match status" value="1"/>
</dbReference>
<protein>
    <submittedName>
        <fullName evidence="11">ATP-dependent RNA helicase RhlE</fullName>
        <ecNumber evidence="11">3.6.4.13</ecNumber>
    </submittedName>
</protein>
<dbReference type="InterPro" id="IPR011545">
    <property type="entry name" value="DEAD/DEAH_box_helicase_dom"/>
</dbReference>
<dbReference type="SMART" id="SM00490">
    <property type="entry name" value="HELICc"/>
    <property type="match status" value="1"/>
</dbReference>
<proteinExistence type="inferred from homology"/>
<evidence type="ECO:0000259" key="10">
    <source>
        <dbReference type="PROSITE" id="PS51195"/>
    </source>
</evidence>
<evidence type="ECO:0000259" key="8">
    <source>
        <dbReference type="PROSITE" id="PS51192"/>
    </source>
</evidence>
<feature type="domain" description="Helicase ATP-binding" evidence="8">
    <location>
        <begin position="32"/>
        <end position="203"/>
    </location>
</feature>
<feature type="domain" description="Helicase C-terminal" evidence="9">
    <location>
        <begin position="230"/>
        <end position="379"/>
    </location>
</feature>
<dbReference type="Proteomes" id="UP000569951">
    <property type="component" value="Unassembled WGS sequence"/>
</dbReference>
<accession>A0A841HYL6</accession>
<evidence type="ECO:0000256" key="3">
    <source>
        <dbReference type="ARBA" id="ARBA00022806"/>
    </source>
</evidence>
<dbReference type="AlphaFoldDB" id="A0A841HYL6"/>
<dbReference type="EMBL" id="JACHHG010000007">
    <property type="protein sequence ID" value="MBB6098641.1"/>
    <property type="molecule type" value="Genomic_DNA"/>
</dbReference>
<feature type="compositionally biased region" description="Basic and acidic residues" evidence="7">
    <location>
        <begin position="393"/>
        <end position="408"/>
    </location>
</feature>
<dbReference type="PROSITE" id="PS51195">
    <property type="entry name" value="Q_MOTIF"/>
    <property type="match status" value="1"/>
</dbReference>
<feature type="short sequence motif" description="Q motif" evidence="6">
    <location>
        <begin position="1"/>
        <end position="29"/>
    </location>
</feature>
<dbReference type="RefSeq" id="WP_183987272.1">
    <property type="nucleotide sequence ID" value="NZ_JACHHG010000007.1"/>
</dbReference>
<dbReference type="InterPro" id="IPR014014">
    <property type="entry name" value="RNA_helicase_DEAD_Q_motif"/>
</dbReference>
<dbReference type="GO" id="GO:0003676">
    <property type="term" value="F:nucleic acid binding"/>
    <property type="evidence" value="ECO:0007669"/>
    <property type="project" value="InterPro"/>
</dbReference>
<dbReference type="InterPro" id="IPR050079">
    <property type="entry name" value="DEAD_box_RNA_helicase"/>
</dbReference>